<evidence type="ECO:0000313" key="2">
    <source>
        <dbReference type="EMBL" id="KAF2168572.1"/>
    </source>
</evidence>
<dbReference type="EMBL" id="ML993590">
    <property type="protein sequence ID" value="KAF2168572.1"/>
    <property type="molecule type" value="Genomic_DNA"/>
</dbReference>
<dbReference type="Proteomes" id="UP000799537">
    <property type="component" value="Unassembled WGS sequence"/>
</dbReference>
<organism evidence="2 3">
    <name type="scientific">Zasmidium cellare ATCC 36951</name>
    <dbReference type="NCBI Taxonomy" id="1080233"/>
    <lineage>
        <taxon>Eukaryota</taxon>
        <taxon>Fungi</taxon>
        <taxon>Dikarya</taxon>
        <taxon>Ascomycota</taxon>
        <taxon>Pezizomycotina</taxon>
        <taxon>Dothideomycetes</taxon>
        <taxon>Dothideomycetidae</taxon>
        <taxon>Mycosphaerellales</taxon>
        <taxon>Mycosphaerellaceae</taxon>
        <taxon>Zasmidium</taxon>
    </lineage>
</organism>
<evidence type="ECO:0000259" key="1">
    <source>
        <dbReference type="PROSITE" id="PS50142"/>
    </source>
</evidence>
<name>A0A6A6CRX0_ZASCE</name>
<dbReference type="AlphaFoldDB" id="A0A6A6CRX0"/>
<keyword evidence="3" id="KW-1185">Reference proteome</keyword>
<reference evidence="2" key="1">
    <citation type="journal article" date="2020" name="Stud. Mycol.">
        <title>101 Dothideomycetes genomes: a test case for predicting lifestyles and emergence of pathogens.</title>
        <authorList>
            <person name="Haridas S."/>
            <person name="Albert R."/>
            <person name="Binder M."/>
            <person name="Bloem J."/>
            <person name="Labutti K."/>
            <person name="Salamov A."/>
            <person name="Andreopoulos B."/>
            <person name="Baker S."/>
            <person name="Barry K."/>
            <person name="Bills G."/>
            <person name="Bluhm B."/>
            <person name="Cannon C."/>
            <person name="Castanera R."/>
            <person name="Culley D."/>
            <person name="Daum C."/>
            <person name="Ezra D."/>
            <person name="Gonzalez J."/>
            <person name="Henrissat B."/>
            <person name="Kuo A."/>
            <person name="Liang C."/>
            <person name="Lipzen A."/>
            <person name="Lutzoni F."/>
            <person name="Magnuson J."/>
            <person name="Mondo S."/>
            <person name="Nolan M."/>
            <person name="Ohm R."/>
            <person name="Pangilinan J."/>
            <person name="Park H.-J."/>
            <person name="Ramirez L."/>
            <person name="Alfaro M."/>
            <person name="Sun H."/>
            <person name="Tritt A."/>
            <person name="Yoshinaga Y."/>
            <person name="Zwiers L.-H."/>
            <person name="Turgeon B."/>
            <person name="Goodwin S."/>
            <person name="Spatafora J."/>
            <person name="Crous P."/>
            <person name="Grigoriev I."/>
        </authorList>
    </citation>
    <scope>NUCLEOTIDE SEQUENCE</scope>
    <source>
        <strain evidence="2">ATCC 36951</strain>
    </source>
</reference>
<dbReference type="OrthoDB" id="67027at2759"/>
<dbReference type="InterPro" id="IPR000999">
    <property type="entry name" value="RNase_III_dom"/>
</dbReference>
<accession>A0A6A6CRX0</accession>
<dbReference type="GO" id="GO:0004525">
    <property type="term" value="F:ribonuclease III activity"/>
    <property type="evidence" value="ECO:0007669"/>
    <property type="project" value="InterPro"/>
</dbReference>
<feature type="domain" description="RNase III" evidence="1">
    <location>
        <begin position="104"/>
        <end position="156"/>
    </location>
</feature>
<protein>
    <recommendedName>
        <fullName evidence="1">RNase III domain-containing protein</fullName>
    </recommendedName>
</protein>
<dbReference type="Gene3D" id="1.10.1520.10">
    <property type="entry name" value="Ribonuclease III domain"/>
    <property type="match status" value="1"/>
</dbReference>
<dbReference type="PROSITE" id="PS50142">
    <property type="entry name" value="RNASE_3_2"/>
    <property type="match status" value="1"/>
</dbReference>
<dbReference type="RefSeq" id="XP_033669461.1">
    <property type="nucleotide sequence ID" value="XM_033805803.1"/>
</dbReference>
<gene>
    <name evidence="2" type="ORF">M409DRAFT_21322</name>
</gene>
<proteinExistence type="predicted"/>
<dbReference type="SUPFAM" id="SSF69065">
    <property type="entry name" value="RNase III domain-like"/>
    <property type="match status" value="1"/>
</dbReference>
<sequence length="196" mass="22039">MASNSKPSAPYAQQITVSILPDGRTLTFSDGFTYAFDNVELLNEARRVFFLPRGANAAEYPEFNRHLAGVGDAMMKGICKSQWYKNKDNGRAWDDRFQYGIAMNSFLNHMAEVTGVEDFIMLKDGEPGRWCQVGLAKKDGADTIEAIIGAVWEDCSDVVTTKEVMMRLGVHYPERGEDANKMDDWLDVKRKLKIIG</sequence>
<dbReference type="InterPro" id="IPR036389">
    <property type="entry name" value="RNase_III_sf"/>
</dbReference>
<dbReference type="GeneID" id="54559075"/>
<dbReference type="GO" id="GO:0006396">
    <property type="term" value="P:RNA processing"/>
    <property type="evidence" value="ECO:0007669"/>
    <property type="project" value="InterPro"/>
</dbReference>
<evidence type="ECO:0000313" key="3">
    <source>
        <dbReference type="Proteomes" id="UP000799537"/>
    </source>
</evidence>